<feature type="region of interest" description="Disordered" evidence="1">
    <location>
        <begin position="54"/>
        <end position="120"/>
    </location>
</feature>
<keyword evidence="3" id="KW-1185">Reference proteome</keyword>
<dbReference type="Proteomes" id="UP000829069">
    <property type="component" value="Chromosome"/>
</dbReference>
<dbReference type="EMBL" id="CP093326">
    <property type="protein sequence ID" value="UNK46634.1"/>
    <property type="molecule type" value="Genomic_DNA"/>
</dbReference>
<evidence type="ECO:0000313" key="3">
    <source>
        <dbReference type="Proteomes" id="UP000829069"/>
    </source>
</evidence>
<organism evidence="2 3">
    <name type="scientific">Arthrobacter sulfonylureivorans</name>
    <dbReference type="NCBI Taxonomy" id="2486855"/>
    <lineage>
        <taxon>Bacteria</taxon>
        <taxon>Bacillati</taxon>
        <taxon>Actinomycetota</taxon>
        <taxon>Actinomycetes</taxon>
        <taxon>Micrococcales</taxon>
        <taxon>Micrococcaceae</taxon>
        <taxon>Arthrobacter</taxon>
    </lineage>
</organism>
<evidence type="ECO:0000256" key="1">
    <source>
        <dbReference type="SAM" id="MobiDB-lite"/>
    </source>
</evidence>
<protein>
    <submittedName>
        <fullName evidence="2">Uncharacterized protein</fullName>
    </submittedName>
</protein>
<evidence type="ECO:0000313" key="2">
    <source>
        <dbReference type="EMBL" id="UNK46634.1"/>
    </source>
</evidence>
<dbReference type="RefSeq" id="WP_241914604.1">
    <property type="nucleotide sequence ID" value="NZ_CP093326.1"/>
</dbReference>
<gene>
    <name evidence="2" type="ORF">MNQ99_04555</name>
</gene>
<proteinExistence type="predicted"/>
<name>A0ABY3W8H9_9MICC</name>
<accession>A0ABY3W8H9</accession>
<sequence length="141" mass="14080">MGSEGSEGSELQLPVPGQGLVMDLGVPARPDSSLLEALMQQVLADALLRRYGVSPGAVGGYPTGTGSTVPAAGANQPTDEQDDTATGVQLRRADTVDGSESLAPEDAGDDPLIPEDGTGVPAELAGLLAGVDPMALDDAQA</sequence>
<reference evidence="2 3" key="1">
    <citation type="submission" date="2022-03" db="EMBL/GenBank/DDBJ databases">
        <title>Isotopic signatures of nitrous oxide derived from detoxification processes.</title>
        <authorList>
            <person name="Behrendt U."/>
            <person name="Buchen C."/>
            <person name="Well R."/>
            <person name="Ulrich A."/>
            <person name="Rohe L."/>
            <person name="Kolb S."/>
            <person name="Schloter M."/>
            <person name="Horn M.A."/>
            <person name="Augustin J."/>
        </authorList>
    </citation>
    <scope>NUCLEOTIDE SEQUENCE [LARGE SCALE GENOMIC DNA]</scope>
    <source>
        <strain evidence="2 3">S4-C24</strain>
    </source>
</reference>